<evidence type="ECO:0000256" key="9">
    <source>
        <dbReference type="ARBA" id="ARBA00035120"/>
    </source>
</evidence>
<evidence type="ECO:0000256" key="10">
    <source>
        <dbReference type="ARBA" id="ARBA00035585"/>
    </source>
</evidence>
<feature type="binding site" evidence="11">
    <location>
        <position position="75"/>
    </location>
    <ligand>
        <name>Na(+)</name>
        <dbReference type="ChEBI" id="CHEBI:29101"/>
        <note>structural</note>
    </ligand>
</feature>
<evidence type="ECO:0000256" key="2">
    <source>
        <dbReference type="ARBA" id="ARBA00022475"/>
    </source>
</evidence>
<evidence type="ECO:0000256" key="4">
    <source>
        <dbReference type="ARBA" id="ARBA00022692"/>
    </source>
</evidence>
<evidence type="ECO:0000256" key="11">
    <source>
        <dbReference type="HAMAP-Rule" id="MF_00454"/>
    </source>
</evidence>
<evidence type="ECO:0000256" key="1">
    <source>
        <dbReference type="ARBA" id="ARBA00004651"/>
    </source>
</evidence>
<keyword evidence="7 11" id="KW-0472">Membrane</keyword>
<feature type="transmembrane region" description="Helical" evidence="11">
    <location>
        <begin position="67"/>
        <end position="85"/>
    </location>
</feature>
<organism evidence="12 13">
    <name type="scientific">Maridesulfovibrio hydrothermalis AM13 = DSM 14728</name>
    <dbReference type="NCBI Taxonomy" id="1121451"/>
    <lineage>
        <taxon>Bacteria</taxon>
        <taxon>Pseudomonadati</taxon>
        <taxon>Thermodesulfobacteriota</taxon>
        <taxon>Desulfovibrionia</taxon>
        <taxon>Desulfovibrionales</taxon>
        <taxon>Desulfovibrionaceae</taxon>
        <taxon>Maridesulfovibrio</taxon>
    </lineage>
</organism>
<dbReference type="PANTHER" id="PTHR28259">
    <property type="entry name" value="FLUORIDE EXPORT PROTEIN 1-RELATED"/>
    <property type="match status" value="1"/>
</dbReference>
<dbReference type="STRING" id="1121451.DESAM_22239"/>
<evidence type="ECO:0000256" key="5">
    <source>
        <dbReference type="ARBA" id="ARBA00022989"/>
    </source>
</evidence>
<gene>
    <name evidence="11 12" type="primary">crcB</name>
    <name evidence="11" type="synonym">fluC</name>
    <name evidence="12" type="ORF">DESAM_22239</name>
</gene>
<comment type="similarity">
    <text evidence="9 11">Belongs to the fluoride channel Fluc/FEX (TC 1.A.43) family.</text>
</comment>
<reference evidence="12 13" key="1">
    <citation type="submission" date="2012-10" db="EMBL/GenBank/DDBJ databases">
        <authorList>
            <person name="Genoscope - CEA"/>
        </authorList>
    </citation>
    <scope>NUCLEOTIDE SEQUENCE [LARGE SCALE GENOMIC DNA]</scope>
    <source>
        <strain evidence="13">AM13 / DSM 14728</strain>
    </source>
</reference>
<dbReference type="GO" id="GO:0140114">
    <property type="term" value="P:cellular detoxification of fluoride"/>
    <property type="evidence" value="ECO:0007669"/>
    <property type="project" value="UniProtKB-UniRule"/>
</dbReference>
<name>L0RG26_9BACT</name>
<evidence type="ECO:0000256" key="7">
    <source>
        <dbReference type="ARBA" id="ARBA00023136"/>
    </source>
</evidence>
<dbReference type="HOGENOM" id="CLU_114342_2_3_7"/>
<dbReference type="RefSeq" id="WP_015337106.1">
    <property type="nucleotide sequence ID" value="NC_020055.1"/>
</dbReference>
<dbReference type="PATRIC" id="fig|1121451.3.peg.2459"/>
<dbReference type="HAMAP" id="MF_00454">
    <property type="entry name" value="FluC"/>
    <property type="match status" value="1"/>
</dbReference>
<dbReference type="GO" id="GO:0046872">
    <property type="term" value="F:metal ion binding"/>
    <property type="evidence" value="ECO:0007669"/>
    <property type="project" value="UniProtKB-KW"/>
</dbReference>
<comment type="catalytic activity">
    <reaction evidence="10">
        <text>fluoride(in) = fluoride(out)</text>
        <dbReference type="Rhea" id="RHEA:76159"/>
        <dbReference type="ChEBI" id="CHEBI:17051"/>
    </reaction>
    <physiologicalReaction direction="left-to-right" evidence="10">
        <dbReference type="Rhea" id="RHEA:76160"/>
    </physiologicalReaction>
</comment>
<proteinExistence type="inferred from homology"/>
<keyword evidence="5 11" id="KW-1133">Transmembrane helix</keyword>
<evidence type="ECO:0000313" key="12">
    <source>
        <dbReference type="EMBL" id="CCO24506.1"/>
    </source>
</evidence>
<keyword evidence="11" id="KW-0813">Transport</keyword>
<keyword evidence="8 11" id="KW-0407">Ion channel</keyword>
<keyword evidence="3" id="KW-0997">Cell inner membrane</keyword>
<accession>L0RG26</accession>
<dbReference type="GO" id="GO:0062054">
    <property type="term" value="F:fluoride channel activity"/>
    <property type="evidence" value="ECO:0007669"/>
    <property type="project" value="UniProtKB-UniRule"/>
</dbReference>
<dbReference type="NCBIfam" id="TIGR00494">
    <property type="entry name" value="crcB"/>
    <property type="match status" value="1"/>
</dbReference>
<dbReference type="EMBL" id="FO203522">
    <property type="protein sequence ID" value="CCO24506.1"/>
    <property type="molecule type" value="Genomic_DNA"/>
</dbReference>
<dbReference type="GO" id="GO:0005886">
    <property type="term" value="C:plasma membrane"/>
    <property type="evidence" value="ECO:0007669"/>
    <property type="project" value="UniProtKB-SubCell"/>
</dbReference>
<keyword evidence="6 11" id="KW-0406">Ion transport</keyword>
<dbReference type="OrthoDB" id="9806299at2"/>
<dbReference type="eggNOG" id="COG0239">
    <property type="taxonomic scope" value="Bacteria"/>
</dbReference>
<comment type="subcellular location">
    <subcellularLocation>
        <location evidence="1 11">Cell membrane</location>
        <topology evidence="1 11">Multi-pass membrane protein</topology>
    </subcellularLocation>
</comment>
<feature type="transmembrane region" description="Helical" evidence="11">
    <location>
        <begin position="33"/>
        <end position="55"/>
    </location>
</feature>
<evidence type="ECO:0000313" key="13">
    <source>
        <dbReference type="Proteomes" id="UP000010808"/>
    </source>
</evidence>
<keyword evidence="2 11" id="KW-1003">Cell membrane</keyword>
<keyword evidence="11" id="KW-0479">Metal-binding</keyword>
<dbReference type="KEGG" id="dhy:DESAM_22239"/>
<evidence type="ECO:0000256" key="6">
    <source>
        <dbReference type="ARBA" id="ARBA00023065"/>
    </source>
</evidence>
<dbReference type="PANTHER" id="PTHR28259:SF1">
    <property type="entry name" value="FLUORIDE EXPORT PROTEIN 1-RELATED"/>
    <property type="match status" value="1"/>
</dbReference>
<evidence type="ECO:0000256" key="8">
    <source>
        <dbReference type="ARBA" id="ARBA00023303"/>
    </source>
</evidence>
<comment type="function">
    <text evidence="11">Fluoride-specific ion channel. Important for reducing fluoride concentration in the cell, thus reducing its toxicity.</text>
</comment>
<feature type="transmembrane region" description="Helical" evidence="11">
    <location>
        <begin position="105"/>
        <end position="125"/>
    </location>
</feature>
<keyword evidence="4 11" id="KW-0812">Transmembrane</keyword>
<comment type="activity regulation">
    <text evidence="11">Na(+) is not transported, but it plays an essential structural role and its presence is essential for fluoride channel function.</text>
</comment>
<dbReference type="Pfam" id="PF02537">
    <property type="entry name" value="CRCB"/>
    <property type="match status" value="1"/>
</dbReference>
<keyword evidence="13" id="KW-1185">Reference proteome</keyword>
<dbReference type="AlphaFoldDB" id="L0RG26"/>
<protein>
    <recommendedName>
        <fullName evidence="11">Fluoride-specific ion channel FluC</fullName>
    </recommendedName>
</protein>
<dbReference type="InterPro" id="IPR003691">
    <property type="entry name" value="FluC"/>
</dbReference>
<dbReference type="Proteomes" id="UP000010808">
    <property type="component" value="Chromosome"/>
</dbReference>
<sequence length="126" mass="13410">MQKYFYIAAGGAAGTLCRYVVSGAAQRMFDTSFPAGTFTVNMLGCLLFGLVTGTFEDRLGLSPEMRLMILTGFMGAFTTFSTYMFETTTLIKSGQWPMAALNIGGQSALGFVCVIAGLALGRLIVS</sequence>
<feature type="binding site" evidence="11">
    <location>
        <position position="78"/>
    </location>
    <ligand>
        <name>Na(+)</name>
        <dbReference type="ChEBI" id="CHEBI:29101"/>
        <note>structural</note>
    </ligand>
</feature>
<evidence type="ECO:0000256" key="3">
    <source>
        <dbReference type="ARBA" id="ARBA00022519"/>
    </source>
</evidence>
<keyword evidence="11" id="KW-0915">Sodium</keyword>